<proteinExistence type="predicted"/>
<gene>
    <name evidence="1" type="ORF">ABXZ36_05990</name>
</gene>
<keyword evidence="2" id="KW-1185">Reference proteome</keyword>
<evidence type="ECO:0000313" key="2">
    <source>
        <dbReference type="Proteomes" id="UP001549799"/>
    </source>
</evidence>
<organism evidence="1 2">
    <name type="scientific">Sediminicola arcticus</name>
    <dbReference type="NCBI Taxonomy" id="1574308"/>
    <lineage>
        <taxon>Bacteria</taxon>
        <taxon>Pseudomonadati</taxon>
        <taxon>Bacteroidota</taxon>
        <taxon>Flavobacteriia</taxon>
        <taxon>Flavobacteriales</taxon>
        <taxon>Flavobacteriaceae</taxon>
        <taxon>Sediminicola</taxon>
    </lineage>
</organism>
<accession>A0ABV2SVB9</accession>
<evidence type="ECO:0000313" key="1">
    <source>
        <dbReference type="EMBL" id="MET6990194.1"/>
    </source>
</evidence>
<sequence length="168" mass="19705">MYNRFLCYLNFIWYSKNEHGVHSPFIFEYITQCIYSKKSHSNHKGKDIVLKSLTYFQCQSITILPIDLGFEKRVKKIFPSISPESFSAELIYLSDCTEELLEAYIYGNKGTGNNTVVILENIYKNKKSADLWEKVKASEKVTVTVDMFYCAAIFFRKEQVKEDFKIRI</sequence>
<reference evidence="1 2" key="1">
    <citation type="submission" date="2024-07" db="EMBL/GenBank/DDBJ databases">
        <title>The genome sequence of type strain Sediminicola arcticus GDMCC 1.2805.</title>
        <authorList>
            <person name="Liu Y."/>
        </authorList>
    </citation>
    <scope>NUCLEOTIDE SEQUENCE [LARGE SCALE GENOMIC DNA]</scope>
    <source>
        <strain evidence="1 2">GDMCC 1.2805</strain>
    </source>
</reference>
<dbReference type="EMBL" id="JBEXAE010000002">
    <property type="protein sequence ID" value="MET6990194.1"/>
    <property type="molecule type" value="Genomic_DNA"/>
</dbReference>
<comment type="caution">
    <text evidence="1">The sequence shown here is derived from an EMBL/GenBank/DDBJ whole genome shotgun (WGS) entry which is preliminary data.</text>
</comment>
<protein>
    <submittedName>
        <fullName evidence="1">Uncharacterized protein</fullName>
    </submittedName>
</protein>
<dbReference type="RefSeq" id="WP_354614582.1">
    <property type="nucleotide sequence ID" value="NZ_JBEXAE010000002.1"/>
</dbReference>
<name>A0ABV2SVB9_9FLAO</name>
<dbReference type="Proteomes" id="UP001549799">
    <property type="component" value="Unassembled WGS sequence"/>
</dbReference>